<dbReference type="Proteomes" id="UP000683442">
    <property type="component" value="Chromosome"/>
</dbReference>
<feature type="transmembrane region" description="Helical" evidence="1">
    <location>
        <begin position="12"/>
        <end position="32"/>
    </location>
</feature>
<reference evidence="2 3" key="1">
    <citation type="submission" date="2021-06" db="EMBL/GenBank/DDBJ databases">
        <title>Microbial metabolic specificity influences pelagic lipid remineralization.</title>
        <authorList>
            <person name="Behrendt L."/>
            <person name="Hunter J.E."/>
            <person name="Alcolombri U."/>
            <person name="Smriga S."/>
            <person name="Mincer T."/>
            <person name="Lowenstein D.P."/>
            <person name="Peaudecerf F.J."/>
            <person name="Fernandez V.I."/>
            <person name="Fredricks H."/>
            <person name="Almblad H."/>
            <person name="Harrison J.J."/>
            <person name="Stocker R."/>
            <person name="Van Mooy B.A.S."/>
        </authorList>
    </citation>
    <scope>NUCLEOTIDE SEQUENCE [LARGE SCALE GENOMIC DNA]</scope>
    <source>
        <strain evidence="2 3">HP15-B</strain>
    </source>
</reference>
<evidence type="ECO:0000256" key="1">
    <source>
        <dbReference type="SAM" id="Phobius"/>
    </source>
</evidence>
<proteinExistence type="predicted"/>
<sequence>MDKMFPGEREKIYTTIILKVSLSLLLVSIMLTQLERELLDLFESFHWAFIFLVPVTLRLVIIFKYHDATFVQIDEEERNTTEHRGMFLTLAGFSFSALFALVLATTSSESNVQLLGASILLMLISFLMFYGSFSFEAFKYYRWQVDVVDAMSDTGKLALLLSLLSAIYSTEIDPAIKLTCLLFFFLFWLTIFSMNIKARNSYLSAFKRRPK</sequence>
<evidence type="ECO:0000313" key="2">
    <source>
        <dbReference type="EMBL" id="QWV11307.1"/>
    </source>
</evidence>
<dbReference type="RefSeq" id="WP_041645176.1">
    <property type="nucleotide sequence ID" value="NZ_CP076686.1"/>
</dbReference>
<dbReference type="GeneID" id="78560045"/>
<feature type="transmembrane region" description="Helical" evidence="1">
    <location>
        <begin position="176"/>
        <end position="198"/>
    </location>
</feature>
<keyword evidence="1" id="KW-0472">Membrane</keyword>
<accession>A0ABX8IBT9</accession>
<gene>
    <name evidence="2" type="ORF">KQ249_11380</name>
</gene>
<feature type="transmembrane region" description="Helical" evidence="1">
    <location>
        <begin position="86"/>
        <end position="106"/>
    </location>
</feature>
<name>A0ABX8IBT9_9GAMM</name>
<keyword evidence="3" id="KW-1185">Reference proteome</keyword>
<keyword evidence="1" id="KW-0812">Transmembrane</keyword>
<dbReference type="EMBL" id="CP076686">
    <property type="protein sequence ID" value="QWV11307.1"/>
    <property type="molecule type" value="Genomic_DNA"/>
</dbReference>
<feature type="transmembrane region" description="Helical" evidence="1">
    <location>
        <begin position="112"/>
        <end position="133"/>
    </location>
</feature>
<protein>
    <submittedName>
        <fullName evidence="2">Uncharacterized protein</fullName>
    </submittedName>
</protein>
<feature type="transmembrane region" description="Helical" evidence="1">
    <location>
        <begin position="44"/>
        <end position="65"/>
    </location>
</feature>
<evidence type="ECO:0000313" key="3">
    <source>
        <dbReference type="Proteomes" id="UP000683442"/>
    </source>
</evidence>
<organism evidence="2 3">
    <name type="scientific">Marinobacter adhaerens</name>
    <dbReference type="NCBI Taxonomy" id="1033846"/>
    <lineage>
        <taxon>Bacteria</taxon>
        <taxon>Pseudomonadati</taxon>
        <taxon>Pseudomonadota</taxon>
        <taxon>Gammaproteobacteria</taxon>
        <taxon>Pseudomonadales</taxon>
        <taxon>Marinobacteraceae</taxon>
        <taxon>Marinobacter</taxon>
    </lineage>
</organism>
<keyword evidence="1" id="KW-1133">Transmembrane helix</keyword>